<evidence type="ECO:0000313" key="2">
    <source>
        <dbReference type="Proteomes" id="UP001208570"/>
    </source>
</evidence>
<sequence>METVSVTKSCSLPEICSNIDIGCRVVNDTESECISCCTESYCNEEIPHDHVSAFRFSITLLRSATFRPKISSHLIFIVCLIFI</sequence>
<organism evidence="1 2">
    <name type="scientific">Paralvinella palmiformis</name>
    <dbReference type="NCBI Taxonomy" id="53620"/>
    <lineage>
        <taxon>Eukaryota</taxon>
        <taxon>Metazoa</taxon>
        <taxon>Spiralia</taxon>
        <taxon>Lophotrochozoa</taxon>
        <taxon>Annelida</taxon>
        <taxon>Polychaeta</taxon>
        <taxon>Sedentaria</taxon>
        <taxon>Canalipalpata</taxon>
        <taxon>Terebellida</taxon>
        <taxon>Terebelliformia</taxon>
        <taxon>Alvinellidae</taxon>
        <taxon>Paralvinella</taxon>
    </lineage>
</organism>
<keyword evidence="2" id="KW-1185">Reference proteome</keyword>
<name>A0AAD9INM9_9ANNE</name>
<reference evidence="1" key="1">
    <citation type="journal article" date="2023" name="Mol. Biol. Evol.">
        <title>Third-Generation Sequencing Reveals the Adaptive Role of the Epigenome in Three Deep-Sea Polychaetes.</title>
        <authorList>
            <person name="Perez M."/>
            <person name="Aroh O."/>
            <person name="Sun Y."/>
            <person name="Lan Y."/>
            <person name="Juniper S.K."/>
            <person name="Young C.R."/>
            <person name="Angers B."/>
            <person name="Qian P.Y."/>
        </authorList>
    </citation>
    <scope>NUCLEOTIDE SEQUENCE</scope>
    <source>
        <strain evidence="1">P08H-3</strain>
    </source>
</reference>
<accession>A0AAD9INM9</accession>
<dbReference type="AlphaFoldDB" id="A0AAD9INM9"/>
<dbReference type="Proteomes" id="UP001208570">
    <property type="component" value="Unassembled WGS sequence"/>
</dbReference>
<protein>
    <submittedName>
        <fullName evidence="1">Uncharacterized protein</fullName>
    </submittedName>
</protein>
<gene>
    <name evidence="1" type="ORF">LSH36_3175g00000</name>
</gene>
<dbReference type="EMBL" id="JAODUP010003167">
    <property type="protein sequence ID" value="KAK2138372.1"/>
    <property type="molecule type" value="Genomic_DNA"/>
</dbReference>
<comment type="caution">
    <text evidence="1">The sequence shown here is derived from an EMBL/GenBank/DDBJ whole genome shotgun (WGS) entry which is preliminary data.</text>
</comment>
<evidence type="ECO:0000313" key="1">
    <source>
        <dbReference type="EMBL" id="KAK2138372.1"/>
    </source>
</evidence>
<proteinExistence type="predicted"/>